<gene>
    <name evidence="2" type="ORF">COMA1_60048</name>
</gene>
<keyword evidence="1" id="KW-0732">Signal</keyword>
<dbReference type="InterPro" id="IPR020080">
    <property type="entry name" value="OM_adhesin/peptidase_omptin"/>
</dbReference>
<evidence type="ECO:0008006" key="4">
    <source>
        <dbReference type="Google" id="ProtNLM"/>
    </source>
</evidence>
<keyword evidence="3" id="KW-1185">Reference proteome</keyword>
<dbReference type="GO" id="GO:0004190">
    <property type="term" value="F:aspartic-type endopeptidase activity"/>
    <property type="evidence" value="ECO:0007669"/>
    <property type="project" value="InterPro"/>
</dbReference>
<dbReference type="SUPFAM" id="SSF69917">
    <property type="entry name" value="OMPT-like"/>
    <property type="match status" value="1"/>
</dbReference>
<accession>A0A0S4LQC2</accession>
<dbReference type="Gene3D" id="2.40.128.90">
    <property type="entry name" value="OMPT-like"/>
    <property type="match status" value="1"/>
</dbReference>
<organism evidence="2 3">
    <name type="scientific">Candidatus Nitrospira nitrosa</name>
    <dbReference type="NCBI Taxonomy" id="1742972"/>
    <lineage>
        <taxon>Bacteria</taxon>
        <taxon>Pseudomonadati</taxon>
        <taxon>Nitrospirota</taxon>
        <taxon>Nitrospiria</taxon>
        <taxon>Nitrospirales</taxon>
        <taxon>Nitrospiraceae</taxon>
        <taxon>Nitrospira</taxon>
    </lineage>
</organism>
<dbReference type="Proteomes" id="UP000199032">
    <property type="component" value="Unassembled WGS sequence"/>
</dbReference>
<sequence>MNRFASTKLLIALTVLLSGPCSMVTYGFAQESPLAFQKRVDLTLGTWISVGDTRWSHNASSQGLLGNPTSRLTYADHSTNIVELTAKVYLRPHFFGRLQVGGAHIGGGRLTDDDFLAADGGNPSLRTHSDISGSGLWFVNADLGGALITFTNSRGHLDGFLGFQYWRQKHNAYGVRQIHCSAAGASTDLDGGTPGLDPLCVPGDPGLNQNVLVISNSSSWYSLRVGATSEYHLLRWLSLYGSIVLKPINLFTNEDTHHLRVAGGELSAPSFTMRGIGFGADADIGLRVHLTRWLAAQVGYRVWWNRLIDGTWESHLADGRSASFPLTEFQSLRHGLTAGLTASF</sequence>
<feature type="chain" id="PRO_5006624212" description="Protochlamydia outer membrane protein domain-containing protein" evidence="1">
    <location>
        <begin position="30"/>
        <end position="344"/>
    </location>
</feature>
<proteinExistence type="predicted"/>
<dbReference type="AlphaFoldDB" id="A0A0S4LQC2"/>
<feature type="signal peptide" evidence="1">
    <location>
        <begin position="1"/>
        <end position="29"/>
    </location>
</feature>
<evidence type="ECO:0000313" key="2">
    <source>
        <dbReference type="EMBL" id="CUS38744.1"/>
    </source>
</evidence>
<reference evidence="2 3" key="1">
    <citation type="submission" date="2015-10" db="EMBL/GenBank/DDBJ databases">
        <authorList>
            <person name="Gilbert D.G."/>
        </authorList>
    </citation>
    <scope>NUCLEOTIDE SEQUENCE [LARGE SCALE GENOMIC DNA]</scope>
    <source>
        <strain evidence="2">COMA1</strain>
    </source>
</reference>
<evidence type="ECO:0000256" key="1">
    <source>
        <dbReference type="SAM" id="SignalP"/>
    </source>
</evidence>
<dbReference type="InterPro" id="IPR053724">
    <property type="entry name" value="OMP_A26_sf"/>
</dbReference>
<evidence type="ECO:0000313" key="3">
    <source>
        <dbReference type="Proteomes" id="UP000199032"/>
    </source>
</evidence>
<dbReference type="STRING" id="1742972.COMA1_60048"/>
<name>A0A0S4LQC2_9BACT</name>
<protein>
    <recommendedName>
        <fullName evidence="4">Protochlamydia outer membrane protein domain-containing protein</fullName>
    </recommendedName>
</protein>
<dbReference type="EMBL" id="CZQA01000012">
    <property type="protein sequence ID" value="CUS38744.1"/>
    <property type="molecule type" value="Genomic_DNA"/>
</dbReference>